<sequence>MPATRSLDPQSGPSGHSVRIEVLEPLRKSLGEVKETADQFEQAQALLRAIERFSCKYAVDRRNAGTPADPAHRDHRRLVRGKILARVLRRSRGSVLAAKGTTLCR</sequence>
<protein>
    <submittedName>
        <fullName evidence="1">Uncharacterized protein</fullName>
    </submittedName>
</protein>
<dbReference type="Proteomes" id="UP000321304">
    <property type="component" value="Unassembled WGS sequence"/>
</dbReference>
<comment type="caution">
    <text evidence="1">The sequence shown here is derived from an EMBL/GenBank/DDBJ whole genome shotgun (WGS) entry which is preliminary data.</text>
</comment>
<gene>
    <name evidence="1" type="ORF">FBZ93_109355</name>
</gene>
<name>A0A560LHX4_9BRAD</name>
<keyword evidence="2" id="KW-1185">Reference proteome</keyword>
<evidence type="ECO:0000313" key="1">
    <source>
        <dbReference type="EMBL" id="TWB94915.1"/>
    </source>
</evidence>
<dbReference type="RefSeq" id="WP_146989298.1">
    <property type="nucleotide sequence ID" value="NZ_VITY01000009.1"/>
</dbReference>
<evidence type="ECO:0000313" key="2">
    <source>
        <dbReference type="Proteomes" id="UP000321304"/>
    </source>
</evidence>
<reference evidence="1 2" key="1">
    <citation type="submission" date="2019-06" db="EMBL/GenBank/DDBJ databases">
        <title>Genomic Encyclopedia of Type Strains, Phase IV (KMG-V): Genome sequencing to study the core and pangenomes of soil and plant-associated prokaryotes.</title>
        <authorList>
            <person name="Whitman W."/>
        </authorList>
    </citation>
    <scope>NUCLEOTIDE SEQUENCE [LARGE SCALE GENOMIC DNA]</scope>
    <source>
        <strain evidence="1 2">BR 10355</strain>
    </source>
</reference>
<dbReference type="OrthoDB" id="8236670at2"/>
<proteinExistence type="predicted"/>
<dbReference type="EMBL" id="VITY01000009">
    <property type="protein sequence ID" value="TWB94915.1"/>
    <property type="molecule type" value="Genomic_DNA"/>
</dbReference>
<accession>A0A560LHX4</accession>
<dbReference type="AlphaFoldDB" id="A0A560LHX4"/>
<organism evidence="1 2">
    <name type="scientific">Bradyrhizobium macuxiense</name>
    <dbReference type="NCBI Taxonomy" id="1755647"/>
    <lineage>
        <taxon>Bacteria</taxon>
        <taxon>Pseudomonadati</taxon>
        <taxon>Pseudomonadota</taxon>
        <taxon>Alphaproteobacteria</taxon>
        <taxon>Hyphomicrobiales</taxon>
        <taxon>Nitrobacteraceae</taxon>
        <taxon>Bradyrhizobium</taxon>
    </lineage>
</organism>